<dbReference type="GO" id="GO:0005634">
    <property type="term" value="C:nucleus"/>
    <property type="evidence" value="ECO:0007669"/>
    <property type="project" value="UniProtKB-SubCell"/>
</dbReference>
<evidence type="ECO:0000256" key="5">
    <source>
        <dbReference type="ARBA" id="ARBA00022723"/>
    </source>
</evidence>
<accession>A0A6F9D6E3</accession>
<dbReference type="NCBIfam" id="TIGR00633">
    <property type="entry name" value="xth"/>
    <property type="match status" value="1"/>
</dbReference>
<feature type="site" description="Important for catalytic activity" evidence="13">
    <location>
        <position position="315"/>
    </location>
</feature>
<keyword evidence="7" id="KW-0378">Hydrolase</keyword>
<keyword evidence="9 14" id="KW-0234">DNA repair</keyword>
<comment type="catalytic activity">
    <reaction evidence="1">
        <text>Exonucleolytic cleavage in the 3'- to 5'-direction to yield nucleoside 5'-phosphates.</text>
        <dbReference type="EC" id="3.1.11.2"/>
    </reaction>
</comment>
<dbReference type="AlphaFoldDB" id="A0A6F9D6E3"/>
<feature type="binding site" evidence="12">
    <location>
        <position position="340"/>
    </location>
    <ligand>
        <name>Mg(2+)</name>
        <dbReference type="ChEBI" id="CHEBI:18420"/>
        <label>1</label>
    </ligand>
</feature>
<gene>
    <name evidence="17" type="primary">Aplf-003</name>
</gene>
<comment type="similarity">
    <text evidence="4 14">Belongs to the DNA repair enzymes AP/ExoA family.</text>
</comment>
<feature type="region of interest" description="Disordered" evidence="15">
    <location>
        <begin position="35"/>
        <end position="79"/>
    </location>
</feature>
<feature type="site" description="Transition state stabilizer" evidence="13">
    <location>
        <position position="245"/>
    </location>
</feature>
<keyword evidence="5 12" id="KW-0479">Metal-binding</keyword>
<dbReference type="GO" id="GO:0003906">
    <property type="term" value="F:DNA-(apurinic or apyrimidinic site) endonuclease activity"/>
    <property type="evidence" value="ECO:0007669"/>
    <property type="project" value="TreeGrafter"/>
</dbReference>
<evidence type="ECO:0000256" key="9">
    <source>
        <dbReference type="ARBA" id="ARBA00023204"/>
    </source>
</evidence>
<feature type="binding site" evidence="12">
    <location>
        <position position="102"/>
    </location>
    <ligand>
        <name>Mg(2+)</name>
        <dbReference type="ChEBI" id="CHEBI:18420"/>
        <label>1</label>
    </ligand>
</feature>
<keyword evidence="17" id="KW-0456">Lyase</keyword>
<dbReference type="GO" id="GO:0008311">
    <property type="term" value="F:double-stranded DNA 3'-5' DNA exonuclease activity"/>
    <property type="evidence" value="ECO:0007669"/>
    <property type="project" value="UniProtKB-EC"/>
</dbReference>
<feature type="compositionally biased region" description="Basic and acidic residues" evidence="15">
    <location>
        <begin position="35"/>
        <end position="68"/>
    </location>
</feature>
<evidence type="ECO:0000256" key="12">
    <source>
        <dbReference type="PIRSR" id="PIRSR604808-2"/>
    </source>
</evidence>
<reference evidence="17" key="1">
    <citation type="submission" date="2020-04" db="EMBL/GenBank/DDBJ databases">
        <authorList>
            <person name="Neveu A P."/>
        </authorList>
    </citation>
    <scope>NUCLEOTIDE SEQUENCE</scope>
    <source>
        <tissue evidence="17">Whole embryo</tissue>
    </source>
</reference>
<dbReference type="PROSITE" id="PS00726">
    <property type="entry name" value="AP_NUCLEASE_F1_1"/>
    <property type="match status" value="1"/>
</dbReference>
<dbReference type="EC" id="3.1.-.-" evidence="14"/>
<feature type="domain" description="Endonuclease/exonuclease/phosphatase" evidence="16">
    <location>
        <begin position="100"/>
        <end position="341"/>
    </location>
</feature>
<feature type="binding site" evidence="12">
    <location>
        <position position="243"/>
    </location>
    <ligand>
        <name>Mg(2+)</name>
        <dbReference type="ChEBI" id="CHEBI:18420"/>
        <label>1</label>
    </ligand>
</feature>
<feature type="active site" description="Proton donor/acceptor" evidence="11">
    <location>
        <position position="243"/>
    </location>
</feature>
<evidence type="ECO:0000256" key="8">
    <source>
        <dbReference type="ARBA" id="ARBA00022842"/>
    </source>
</evidence>
<dbReference type="SUPFAM" id="SSF56219">
    <property type="entry name" value="DNase I-like"/>
    <property type="match status" value="1"/>
</dbReference>
<keyword evidence="12" id="KW-0464">Manganese</keyword>
<dbReference type="InterPro" id="IPR005135">
    <property type="entry name" value="Endo/exonuclease/phosphatase"/>
</dbReference>
<evidence type="ECO:0000256" key="14">
    <source>
        <dbReference type="RuleBase" id="RU362131"/>
    </source>
</evidence>
<evidence type="ECO:0000256" key="10">
    <source>
        <dbReference type="ARBA" id="ARBA00023242"/>
    </source>
</evidence>
<comment type="cofactor">
    <cofactor evidence="2">
        <name>Mn(2+)</name>
        <dbReference type="ChEBI" id="CHEBI:29035"/>
    </cofactor>
</comment>
<keyword evidence="10" id="KW-0539">Nucleus</keyword>
<keyword evidence="8 12" id="KW-0460">Magnesium</keyword>
<evidence type="ECO:0000256" key="11">
    <source>
        <dbReference type="PIRSR" id="PIRSR604808-1"/>
    </source>
</evidence>
<keyword evidence="6 14" id="KW-0227">DNA damage</keyword>
<dbReference type="GO" id="GO:0006284">
    <property type="term" value="P:base-excision repair"/>
    <property type="evidence" value="ECO:0007669"/>
    <property type="project" value="TreeGrafter"/>
</dbReference>
<dbReference type="GO" id="GO:0046872">
    <property type="term" value="F:metal ion binding"/>
    <property type="evidence" value="ECO:0007669"/>
    <property type="project" value="UniProtKB-KW"/>
</dbReference>
<dbReference type="InterPro" id="IPR036691">
    <property type="entry name" value="Endo/exonu/phosph_ase_sf"/>
</dbReference>
<evidence type="ECO:0000256" key="7">
    <source>
        <dbReference type="ARBA" id="ARBA00022801"/>
    </source>
</evidence>
<dbReference type="PROSITE" id="PS51435">
    <property type="entry name" value="AP_NUCLEASE_F1_4"/>
    <property type="match status" value="1"/>
</dbReference>
<dbReference type="EMBL" id="LR782979">
    <property type="protein sequence ID" value="CAB3222562.1"/>
    <property type="molecule type" value="mRNA"/>
</dbReference>
<dbReference type="InterPro" id="IPR004808">
    <property type="entry name" value="AP_endonuc_1"/>
</dbReference>
<dbReference type="PANTHER" id="PTHR22748">
    <property type="entry name" value="AP ENDONUCLEASE"/>
    <property type="match status" value="1"/>
</dbReference>
<proteinExistence type="evidence at transcript level"/>
<protein>
    <recommendedName>
        <fullName evidence="14">DNA-(apurinic or apyrimidinic site) endonuclease</fullName>
        <ecNumber evidence="14">3.1.-.-</ecNumber>
    </recommendedName>
</protein>
<evidence type="ECO:0000259" key="16">
    <source>
        <dbReference type="Pfam" id="PF03372"/>
    </source>
</evidence>
<dbReference type="GO" id="GO:0016829">
    <property type="term" value="F:lyase activity"/>
    <property type="evidence" value="ECO:0007669"/>
    <property type="project" value="UniProtKB-KW"/>
</dbReference>
<evidence type="ECO:0000256" key="15">
    <source>
        <dbReference type="SAM" id="MobiDB-lite"/>
    </source>
</evidence>
<dbReference type="Pfam" id="PF03372">
    <property type="entry name" value="Exo_endo_phos"/>
    <property type="match status" value="1"/>
</dbReference>
<dbReference type="NCBIfam" id="TIGR00195">
    <property type="entry name" value="exoDNase_III"/>
    <property type="match status" value="1"/>
</dbReference>
<evidence type="ECO:0000256" key="2">
    <source>
        <dbReference type="ARBA" id="ARBA00001936"/>
    </source>
</evidence>
<dbReference type="GO" id="GO:0003677">
    <property type="term" value="F:DNA binding"/>
    <property type="evidence" value="ECO:0007669"/>
    <property type="project" value="InterPro"/>
</dbReference>
<dbReference type="CDD" id="cd09087">
    <property type="entry name" value="Ape1-like_AP-endo"/>
    <property type="match status" value="1"/>
</dbReference>
<comment type="subcellular location">
    <subcellularLocation>
        <location evidence="3">Nucleus</location>
    </subcellularLocation>
</comment>
<organism evidence="17">
    <name type="scientific">Phallusia mammillata</name>
    <dbReference type="NCBI Taxonomy" id="59560"/>
    <lineage>
        <taxon>Eukaryota</taxon>
        <taxon>Metazoa</taxon>
        <taxon>Chordata</taxon>
        <taxon>Tunicata</taxon>
        <taxon>Ascidiacea</taxon>
        <taxon>Phlebobranchia</taxon>
        <taxon>Ascidiidae</taxon>
        <taxon>Phallusia</taxon>
    </lineage>
</organism>
<name>A0A6F9D6E3_9ASCI</name>
<dbReference type="Gene3D" id="3.60.10.10">
    <property type="entry name" value="Endonuclease/exonuclease/phosphatase"/>
    <property type="match status" value="1"/>
</dbReference>
<feature type="active site" description="Proton acceptor" evidence="11">
    <location>
        <position position="341"/>
    </location>
</feature>
<evidence type="ECO:0000313" key="17">
    <source>
        <dbReference type="EMBL" id="CAB3222562.1"/>
    </source>
</evidence>
<feature type="binding site" evidence="12">
    <location>
        <position position="130"/>
    </location>
    <ligand>
        <name>Mg(2+)</name>
        <dbReference type="ChEBI" id="CHEBI:18420"/>
        <label>1</label>
    </ligand>
</feature>
<dbReference type="InterPro" id="IPR020847">
    <property type="entry name" value="AP_endonuclease_F1_BS"/>
</dbReference>
<evidence type="ECO:0000256" key="3">
    <source>
        <dbReference type="ARBA" id="ARBA00004123"/>
    </source>
</evidence>
<feature type="binding site" evidence="12">
    <location>
        <position position="245"/>
    </location>
    <ligand>
        <name>Mg(2+)</name>
        <dbReference type="ChEBI" id="CHEBI:18420"/>
        <label>1</label>
    </ligand>
</feature>
<evidence type="ECO:0000256" key="1">
    <source>
        <dbReference type="ARBA" id="ARBA00000493"/>
    </source>
</evidence>
<comment type="cofactor">
    <cofactor evidence="12 14">
        <name>Mg(2+)</name>
        <dbReference type="ChEBI" id="CHEBI:18420"/>
    </cofactor>
    <cofactor evidence="12 14">
        <name>Mn(2+)</name>
        <dbReference type="ChEBI" id="CHEBI:29035"/>
    </cofactor>
    <text evidence="12 14">Probably binds two magnesium or manganese ions per subunit.</text>
</comment>
<feature type="site" description="Interaction with DNA substrate" evidence="13">
    <location>
        <position position="341"/>
    </location>
</feature>
<dbReference type="GO" id="GO:0008081">
    <property type="term" value="F:phosphoric diester hydrolase activity"/>
    <property type="evidence" value="ECO:0007669"/>
    <property type="project" value="TreeGrafter"/>
</dbReference>
<evidence type="ECO:0000256" key="4">
    <source>
        <dbReference type="ARBA" id="ARBA00007092"/>
    </source>
</evidence>
<dbReference type="FunFam" id="3.60.10.10:FF:000009">
    <property type="entry name" value="DNA-(apurinic or apyrimidinic site) lyase"/>
    <property type="match status" value="1"/>
</dbReference>
<feature type="active site" evidence="11">
    <location>
        <position position="204"/>
    </location>
</feature>
<feature type="binding site" evidence="12">
    <location>
        <position position="341"/>
    </location>
    <ligand>
        <name>Mg(2+)</name>
        <dbReference type="ChEBI" id="CHEBI:18420"/>
        <label>1</label>
    </ligand>
</feature>
<sequence length="352" mass="40363">MFGVNLLCIRTQHFHHYYCKLLLVTMPKRKITKKSETITEKAKKPKEETTKQKKPKKETETVEKKPDVEPEISAANGSGDATEIKTCSVDGRKSNLKISSWNVAGVRAWAKKNGVDWVAKDNADIVCLQETKCAEKEIPQELKDLKDYKIFWNVAKNTKGFSGVGLLSKVEPVKVDFGIGVKEHDQEGRTITAEYEKFYLVTTYVPNSQRKLMRLEYRMKWNKDFQSYLKKLDEIKPVILCGDLNVSHLEIDLKNPKSNKRNAGFTQEERDGMTALLEDGFFDSYRELYPDLTGKYTFWTYMANARAKNVGWRLDYFILSDRWKSNVCDNVIHASALGSDHCPISLLLAVPE</sequence>
<dbReference type="PANTHER" id="PTHR22748:SF6">
    <property type="entry name" value="DNA-(APURINIC OR APYRIMIDINIC SITE) ENDONUCLEASE"/>
    <property type="match status" value="1"/>
</dbReference>
<evidence type="ECO:0000256" key="6">
    <source>
        <dbReference type="ARBA" id="ARBA00022763"/>
    </source>
</evidence>
<evidence type="ECO:0000256" key="13">
    <source>
        <dbReference type="PIRSR" id="PIRSR604808-3"/>
    </source>
</evidence>